<feature type="transmembrane region" description="Helical" evidence="6">
    <location>
        <begin position="12"/>
        <end position="31"/>
    </location>
</feature>
<evidence type="ECO:0000256" key="6">
    <source>
        <dbReference type="SAM" id="Phobius"/>
    </source>
</evidence>
<evidence type="ECO:0000313" key="7">
    <source>
        <dbReference type="EMBL" id="KKN48680.1"/>
    </source>
</evidence>
<feature type="transmembrane region" description="Helical" evidence="6">
    <location>
        <begin position="272"/>
        <end position="297"/>
    </location>
</feature>
<evidence type="ECO:0000256" key="2">
    <source>
        <dbReference type="ARBA" id="ARBA00022475"/>
    </source>
</evidence>
<feature type="transmembrane region" description="Helical" evidence="6">
    <location>
        <begin position="190"/>
        <end position="208"/>
    </location>
</feature>
<keyword evidence="5 6" id="KW-0472">Membrane</keyword>
<sequence>MIKVIEFAFRLRTIWAVFLALFVGGIMIAAAGHNPFTAYGALFHGAFIDYYGLGATLVKMSPILLAGLAVIIPLRAGLFNIGGEGQIYMGALCSTGVALYVTGLPDLAHFALVIVAGCIGGGLWALIPAILKAYRGINEVIVTILMNYVAINLVSYFVSGPMMQEGAPYPYSPEIDDHLFLSWIMPGTDVHTGIIMGLLLSFTFWFILKYSSVGIGWSTVGHNPVAAKYAGINVKRQILISMFVGGAVAGLAGTIEVIGLKYRLFHLFSPGYGYDGIVVAFLAGLNPIFLPFATLFLSGLKAGANVMQRAIGLESTIIEAIQGLVIIFTAASLALKFNKPFWERFLNRKEAPSTVKGDSKNV</sequence>
<keyword evidence="4 6" id="KW-1133">Transmembrane helix</keyword>
<proteinExistence type="predicted"/>
<organism evidence="7">
    <name type="scientific">marine sediment metagenome</name>
    <dbReference type="NCBI Taxonomy" id="412755"/>
    <lineage>
        <taxon>unclassified sequences</taxon>
        <taxon>metagenomes</taxon>
        <taxon>ecological metagenomes</taxon>
    </lineage>
</organism>
<feature type="transmembrane region" description="Helical" evidence="6">
    <location>
        <begin position="51"/>
        <end position="74"/>
    </location>
</feature>
<dbReference type="CDD" id="cd06580">
    <property type="entry name" value="TM_PBP1_transp_TpRbsC_like"/>
    <property type="match status" value="1"/>
</dbReference>
<gene>
    <name evidence="7" type="ORF">LCGC14_0650470</name>
</gene>
<evidence type="ECO:0000256" key="4">
    <source>
        <dbReference type="ARBA" id="ARBA00022989"/>
    </source>
</evidence>
<comment type="caution">
    <text evidence="7">The sequence shown here is derived from an EMBL/GenBank/DDBJ whole genome shotgun (WGS) entry which is preliminary data.</text>
</comment>
<dbReference type="EMBL" id="LAZR01001209">
    <property type="protein sequence ID" value="KKN48680.1"/>
    <property type="molecule type" value="Genomic_DNA"/>
</dbReference>
<name>A0A0F9QWF4_9ZZZZ</name>
<keyword evidence="2" id="KW-1003">Cell membrane</keyword>
<dbReference type="GO" id="GO:0022857">
    <property type="term" value="F:transmembrane transporter activity"/>
    <property type="evidence" value="ECO:0007669"/>
    <property type="project" value="InterPro"/>
</dbReference>
<feature type="transmembrane region" description="Helical" evidence="6">
    <location>
        <begin position="140"/>
        <end position="158"/>
    </location>
</feature>
<dbReference type="AlphaFoldDB" id="A0A0F9QWF4"/>
<dbReference type="GO" id="GO:0005886">
    <property type="term" value="C:plasma membrane"/>
    <property type="evidence" value="ECO:0007669"/>
    <property type="project" value="UniProtKB-SubCell"/>
</dbReference>
<keyword evidence="3 6" id="KW-0812">Transmembrane</keyword>
<feature type="transmembrane region" description="Helical" evidence="6">
    <location>
        <begin position="317"/>
        <end position="335"/>
    </location>
</feature>
<evidence type="ECO:0008006" key="8">
    <source>
        <dbReference type="Google" id="ProtNLM"/>
    </source>
</evidence>
<protein>
    <recommendedName>
        <fullName evidence="8">ABC transporter permease</fullName>
    </recommendedName>
</protein>
<evidence type="ECO:0000256" key="5">
    <source>
        <dbReference type="ARBA" id="ARBA00023136"/>
    </source>
</evidence>
<comment type="subcellular location">
    <subcellularLocation>
        <location evidence="1">Cell membrane</location>
        <topology evidence="1">Multi-pass membrane protein</topology>
    </subcellularLocation>
</comment>
<dbReference type="InterPro" id="IPR001851">
    <property type="entry name" value="ABC_transp_permease"/>
</dbReference>
<dbReference type="PANTHER" id="PTHR47089">
    <property type="entry name" value="ABC TRANSPORTER, PERMEASE PROTEIN"/>
    <property type="match status" value="1"/>
</dbReference>
<feature type="transmembrane region" description="Helical" evidence="6">
    <location>
        <begin position="238"/>
        <end position="260"/>
    </location>
</feature>
<dbReference type="Pfam" id="PF02653">
    <property type="entry name" value="BPD_transp_2"/>
    <property type="match status" value="1"/>
</dbReference>
<feature type="transmembrane region" description="Helical" evidence="6">
    <location>
        <begin position="110"/>
        <end position="131"/>
    </location>
</feature>
<evidence type="ECO:0000256" key="3">
    <source>
        <dbReference type="ARBA" id="ARBA00022692"/>
    </source>
</evidence>
<evidence type="ECO:0000256" key="1">
    <source>
        <dbReference type="ARBA" id="ARBA00004651"/>
    </source>
</evidence>
<accession>A0A0F9QWF4</accession>
<dbReference type="PANTHER" id="PTHR47089:SF1">
    <property type="entry name" value="GUANOSINE ABC TRANSPORTER PERMEASE PROTEIN NUPP"/>
    <property type="match status" value="1"/>
</dbReference>
<reference evidence="7" key="1">
    <citation type="journal article" date="2015" name="Nature">
        <title>Complex archaea that bridge the gap between prokaryotes and eukaryotes.</title>
        <authorList>
            <person name="Spang A."/>
            <person name="Saw J.H."/>
            <person name="Jorgensen S.L."/>
            <person name="Zaremba-Niedzwiedzka K."/>
            <person name="Martijn J."/>
            <person name="Lind A.E."/>
            <person name="van Eijk R."/>
            <person name="Schleper C."/>
            <person name="Guy L."/>
            <person name="Ettema T.J."/>
        </authorList>
    </citation>
    <scope>NUCLEOTIDE SEQUENCE</scope>
</reference>
<feature type="transmembrane region" description="Helical" evidence="6">
    <location>
        <begin position="86"/>
        <end position="104"/>
    </location>
</feature>